<dbReference type="InterPro" id="IPR042099">
    <property type="entry name" value="ANL_N_sf"/>
</dbReference>
<evidence type="ECO:0000313" key="6">
    <source>
        <dbReference type="Proteomes" id="UP001610446"/>
    </source>
</evidence>
<comment type="similarity">
    <text evidence="1">Belongs to the ATP-dependent AMP-binding enzyme family.</text>
</comment>
<evidence type="ECO:0000256" key="2">
    <source>
        <dbReference type="SAM" id="MobiDB-lite"/>
    </source>
</evidence>
<evidence type="ECO:0000313" key="5">
    <source>
        <dbReference type="EMBL" id="KAL2833166.1"/>
    </source>
</evidence>
<organism evidence="5 6">
    <name type="scientific">Aspergillus pseudoustus</name>
    <dbReference type="NCBI Taxonomy" id="1810923"/>
    <lineage>
        <taxon>Eukaryota</taxon>
        <taxon>Fungi</taxon>
        <taxon>Dikarya</taxon>
        <taxon>Ascomycota</taxon>
        <taxon>Pezizomycotina</taxon>
        <taxon>Eurotiomycetes</taxon>
        <taxon>Eurotiomycetidae</taxon>
        <taxon>Eurotiales</taxon>
        <taxon>Aspergillaceae</taxon>
        <taxon>Aspergillus</taxon>
        <taxon>Aspergillus subgen. Nidulantes</taxon>
    </lineage>
</organism>
<dbReference type="InterPro" id="IPR045851">
    <property type="entry name" value="AMP-bd_C_sf"/>
</dbReference>
<dbReference type="Pfam" id="PF00501">
    <property type="entry name" value="AMP-binding"/>
    <property type="match status" value="1"/>
</dbReference>
<name>A0ABR4IZH9_9EURO</name>
<evidence type="ECO:0008006" key="7">
    <source>
        <dbReference type="Google" id="ProtNLM"/>
    </source>
</evidence>
<dbReference type="Gene3D" id="3.40.50.12780">
    <property type="entry name" value="N-terminal domain of ligase-like"/>
    <property type="match status" value="1"/>
</dbReference>
<gene>
    <name evidence="5" type="ORF">BJY01DRAFT_259937</name>
</gene>
<evidence type="ECO:0000259" key="3">
    <source>
        <dbReference type="Pfam" id="PF00501"/>
    </source>
</evidence>
<dbReference type="Proteomes" id="UP001610446">
    <property type="component" value="Unassembled WGS sequence"/>
</dbReference>
<dbReference type="InterPro" id="IPR020845">
    <property type="entry name" value="AMP-binding_CS"/>
</dbReference>
<dbReference type="Gene3D" id="3.30.300.30">
    <property type="match status" value="1"/>
</dbReference>
<evidence type="ECO:0000256" key="1">
    <source>
        <dbReference type="ARBA" id="ARBA00006432"/>
    </source>
</evidence>
<dbReference type="EMBL" id="JBFXLU010000247">
    <property type="protein sequence ID" value="KAL2833166.1"/>
    <property type="molecule type" value="Genomic_DNA"/>
</dbReference>
<feature type="region of interest" description="Disordered" evidence="2">
    <location>
        <begin position="1"/>
        <end position="23"/>
    </location>
</feature>
<comment type="caution">
    <text evidence="5">The sequence shown here is derived from an EMBL/GenBank/DDBJ whole genome shotgun (WGS) entry which is preliminary data.</text>
</comment>
<keyword evidence="6" id="KW-1185">Reference proteome</keyword>
<dbReference type="InterPro" id="IPR000873">
    <property type="entry name" value="AMP-dep_synth/lig_dom"/>
</dbReference>
<reference evidence="5 6" key="1">
    <citation type="submission" date="2024-07" db="EMBL/GenBank/DDBJ databases">
        <title>Section-level genome sequencing and comparative genomics of Aspergillus sections Usti and Cavernicolus.</title>
        <authorList>
            <consortium name="Lawrence Berkeley National Laboratory"/>
            <person name="Nybo J.L."/>
            <person name="Vesth T.C."/>
            <person name="Theobald S."/>
            <person name="Frisvad J.C."/>
            <person name="Larsen T.O."/>
            <person name="Kjaerboelling I."/>
            <person name="Rothschild-Mancinelli K."/>
            <person name="Lyhne E.K."/>
            <person name="Kogle M.E."/>
            <person name="Barry K."/>
            <person name="Clum A."/>
            <person name="Na H."/>
            <person name="Ledsgaard L."/>
            <person name="Lin J."/>
            <person name="Lipzen A."/>
            <person name="Kuo A."/>
            <person name="Riley R."/>
            <person name="Mondo S."/>
            <person name="Labutti K."/>
            <person name="Haridas S."/>
            <person name="Pangalinan J."/>
            <person name="Salamov A.A."/>
            <person name="Simmons B.A."/>
            <person name="Magnuson J.K."/>
            <person name="Chen J."/>
            <person name="Drula E."/>
            <person name="Henrissat B."/>
            <person name="Wiebenga A."/>
            <person name="Lubbers R.J."/>
            <person name="Gomes A.C."/>
            <person name="Makela M.R."/>
            <person name="Stajich J."/>
            <person name="Grigoriev I.V."/>
            <person name="Mortensen U.H."/>
            <person name="De Vries R.P."/>
            <person name="Baker S.E."/>
            <person name="Andersen M.R."/>
        </authorList>
    </citation>
    <scope>NUCLEOTIDE SEQUENCE [LARGE SCALE GENOMIC DNA]</scope>
    <source>
        <strain evidence="5 6">CBS 123904</strain>
    </source>
</reference>
<dbReference type="Pfam" id="PF13193">
    <property type="entry name" value="AMP-binding_C"/>
    <property type="match status" value="1"/>
</dbReference>
<dbReference type="InterPro" id="IPR025110">
    <property type="entry name" value="AMP-bd_C"/>
</dbReference>
<feature type="domain" description="AMP-binding enzyme C-terminal" evidence="4">
    <location>
        <begin position="462"/>
        <end position="538"/>
    </location>
</feature>
<dbReference type="SUPFAM" id="SSF56801">
    <property type="entry name" value="Acetyl-CoA synthetase-like"/>
    <property type="match status" value="1"/>
</dbReference>
<accession>A0ABR4IZH9</accession>
<dbReference type="PANTHER" id="PTHR43201">
    <property type="entry name" value="ACYL-COA SYNTHETASE"/>
    <property type="match status" value="1"/>
</dbReference>
<protein>
    <recommendedName>
        <fullName evidence="7">AMP-dependent synthetase/ligase domain-containing protein</fullName>
    </recommendedName>
</protein>
<dbReference type="PANTHER" id="PTHR43201:SF8">
    <property type="entry name" value="ACYL-COA SYNTHETASE FAMILY MEMBER 3"/>
    <property type="match status" value="1"/>
</dbReference>
<feature type="domain" description="AMP-dependent synthetase/ligase" evidence="3">
    <location>
        <begin position="43"/>
        <end position="410"/>
    </location>
</feature>
<sequence>MDKSVPYQHQNPGRGDRTAMVPSHTGENVLPNLPFFEKLLRYAHRSPPQTAIRDVNAGVEKTYLQLLSDAIALREALKRALSPPTLQDIDNDKEVYIALIAPGGYEYAVAFTAIIALGAAVVPITTALPVEEAKSLVLRSRSVAIVSSDYATSLAQGIATALSPSHTTPTLTISPHFLPTPLPAPSITISSNPVPNINAAALVIFTSGTTGPPKGAVQRRSYLSSAAEDVADQYRLTQSDTVLHCLPVHHATGIGVTFLPFLLNGACIEFRSGSFDPAWTWERWRRGGITVFSGVPTIYMRMMRYFETDIAALTLHEQKDYINGARRLRVLLCGTSALPKPVCDFWRGVLDGRDILTRYGGTEFHAVLKAGLEGGTPVNSVGTVSPGVSLKLTEEGMILVKGPNIFSKYLNDEAATAAAHDSEGYFITGDIARREGDNYFILGRASIDIIKSGGYKLSALDIEREILGLEYISEVMVVGVQDDEFGQRVAAAITLKDGRTGLPLEQLRSDLRESVAGYKMPTVLRVLQGEIPKSGTGKVQKKTLGPEYFGPGYRKDPAVQVWEKTARAKRKLHL</sequence>
<dbReference type="PROSITE" id="PS00455">
    <property type="entry name" value="AMP_BINDING"/>
    <property type="match status" value="1"/>
</dbReference>
<evidence type="ECO:0000259" key="4">
    <source>
        <dbReference type="Pfam" id="PF13193"/>
    </source>
</evidence>
<proteinExistence type="inferred from homology"/>